<keyword evidence="5 8" id="KW-0812">Transmembrane</keyword>
<evidence type="ECO:0000256" key="1">
    <source>
        <dbReference type="ARBA" id="ARBA00004651"/>
    </source>
</evidence>
<dbReference type="Gene3D" id="1.10.3720.10">
    <property type="entry name" value="MetI-like"/>
    <property type="match status" value="1"/>
</dbReference>
<keyword evidence="11" id="KW-1185">Reference proteome</keyword>
<dbReference type="AlphaFoldDB" id="A0A845BIE3"/>
<evidence type="ECO:0000313" key="11">
    <source>
        <dbReference type="Proteomes" id="UP000467214"/>
    </source>
</evidence>
<feature type="transmembrane region" description="Helical" evidence="8">
    <location>
        <begin position="126"/>
        <end position="150"/>
    </location>
</feature>
<dbReference type="PROSITE" id="PS50928">
    <property type="entry name" value="ABC_TM1"/>
    <property type="match status" value="1"/>
</dbReference>
<dbReference type="EMBL" id="WSSB01000002">
    <property type="protein sequence ID" value="MXR36055.1"/>
    <property type="molecule type" value="Genomic_DNA"/>
</dbReference>
<dbReference type="Pfam" id="PF00528">
    <property type="entry name" value="BPD_transp_1"/>
    <property type="match status" value="1"/>
</dbReference>
<comment type="similarity">
    <text evidence="2">Belongs to the binding-protein-dependent transport system permease family. CysTW subfamily.</text>
</comment>
<dbReference type="SUPFAM" id="SSF161098">
    <property type="entry name" value="MetI-like"/>
    <property type="match status" value="1"/>
</dbReference>
<feature type="transmembrane region" description="Helical" evidence="8">
    <location>
        <begin position="30"/>
        <end position="57"/>
    </location>
</feature>
<sequence>MSSMAISRNGTTAKNGLGRRISALLYRKPVLTLLLLLTPPLLWFGVVYLGSLLALVLQSGYTFDDFTMQVTPVWTLANYQALFDSTNLDIILRTLFMALAVSLMSALLAFPLAYYMARHARGAEKAFFYVAVMLPMWASYIVKVYAWTVLLAKGGISWWLIEKLGITPAYEWMLALPHVGGTTLATSNFGRFWVFVYIWLPFMILPIQAALERVPENLIAASSDLGARPWQTFGYVILPMAIPGVVAGSIFTFSLTLGDFIIPQLIGPSGLYIGNMVYTMQGSIGNMPMAAAFTVVPIVLISIYLAISKRLGAFDAL</sequence>
<evidence type="ECO:0000256" key="4">
    <source>
        <dbReference type="ARBA" id="ARBA00022475"/>
    </source>
</evidence>
<keyword evidence="4" id="KW-1003">Cell membrane</keyword>
<keyword evidence="6 8" id="KW-1133">Transmembrane helix</keyword>
<dbReference type="CDD" id="cd06261">
    <property type="entry name" value="TM_PBP2"/>
    <property type="match status" value="1"/>
</dbReference>
<gene>
    <name evidence="10" type="ORF">GQF02_03575</name>
</gene>
<dbReference type="PANTHER" id="PTHR42929:SF1">
    <property type="entry name" value="INNER MEMBRANE ABC TRANSPORTER PERMEASE PROTEIN YDCU-RELATED"/>
    <property type="match status" value="1"/>
</dbReference>
<comment type="subcellular location">
    <subcellularLocation>
        <location evidence="1 8">Cell membrane</location>
        <topology evidence="1 8">Multi-pass membrane protein</topology>
    </subcellularLocation>
</comment>
<reference evidence="10 11" key="1">
    <citation type="submission" date="2019-12" db="EMBL/GenBank/DDBJ databases">
        <title>Neisseriaceae gen. nov. sp. Genome sequencing and assembly.</title>
        <authorList>
            <person name="Liu Z."/>
            <person name="Li A."/>
        </authorList>
    </citation>
    <scope>NUCLEOTIDE SEQUENCE [LARGE SCALE GENOMIC DNA]</scope>
    <source>
        <strain evidence="10 11">B2N2-7</strain>
    </source>
</reference>
<keyword evidence="7 8" id="KW-0472">Membrane</keyword>
<evidence type="ECO:0000256" key="6">
    <source>
        <dbReference type="ARBA" id="ARBA00022989"/>
    </source>
</evidence>
<evidence type="ECO:0000256" key="8">
    <source>
        <dbReference type="RuleBase" id="RU363032"/>
    </source>
</evidence>
<feature type="domain" description="ABC transmembrane type-1" evidence="9">
    <location>
        <begin position="91"/>
        <end position="308"/>
    </location>
</feature>
<feature type="transmembrane region" description="Helical" evidence="8">
    <location>
        <begin position="192"/>
        <end position="211"/>
    </location>
</feature>
<dbReference type="RefSeq" id="WP_160794883.1">
    <property type="nucleotide sequence ID" value="NZ_WSSB01000002.1"/>
</dbReference>
<protein>
    <submittedName>
        <fullName evidence="10">ABC transporter permease subunit</fullName>
    </submittedName>
</protein>
<evidence type="ECO:0000256" key="2">
    <source>
        <dbReference type="ARBA" id="ARBA00007069"/>
    </source>
</evidence>
<evidence type="ECO:0000259" key="9">
    <source>
        <dbReference type="PROSITE" id="PS50928"/>
    </source>
</evidence>
<feature type="transmembrane region" description="Helical" evidence="8">
    <location>
        <begin position="232"/>
        <end position="254"/>
    </location>
</feature>
<evidence type="ECO:0000313" key="10">
    <source>
        <dbReference type="EMBL" id="MXR36055.1"/>
    </source>
</evidence>
<evidence type="ECO:0000256" key="3">
    <source>
        <dbReference type="ARBA" id="ARBA00022448"/>
    </source>
</evidence>
<dbReference type="InterPro" id="IPR000515">
    <property type="entry name" value="MetI-like"/>
</dbReference>
<feature type="transmembrane region" description="Helical" evidence="8">
    <location>
        <begin position="90"/>
        <end position="114"/>
    </location>
</feature>
<feature type="transmembrane region" description="Helical" evidence="8">
    <location>
        <begin position="290"/>
        <end position="307"/>
    </location>
</feature>
<proteinExistence type="inferred from homology"/>
<accession>A0A845BIE3</accession>
<organism evidence="10 11">
    <name type="scientific">Craterilacuibacter sinensis</name>
    <dbReference type="NCBI Taxonomy" id="2686017"/>
    <lineage>
        <taxon>Bacteria</taxon>
        <taxon>Pseudomonadati</taxon>
        <taxon>Pseudomonadota</taxon>
        <taxon>Betaproteobacteria</taxon>
        <taxon>Neisseriales</taxon>
        <taxon>Neisseriaceae</taxon>
        <taxon>Craterilacuibacter</taxon>
    </lineage>
</organism>
<dbReference type="Proteomes" id="UP000467214">
    <property type="component" value="Unassembled WGS sequence"/>
</dbReference>
<dbReference type="PANTHER" id="PTHR42929">
    <property type="entry name" value="INNER MEMBRANE ABC TRANSPORTER PERMEASE PROTEIN YDCU-RELATED-RELATED"/>
    <property type="match status" value="1"/>
</dbReference>
<dbReference type="InterPro" id="IPR035906">
    <property type="entry name" value="MetI-like_sf"/>
</dbReference>
<comment type="caution">
    <text evidence="10">The sequence shown here is derived from an EMBL/GenBank/DDBJ whole genome shotgun (WGS) entry which is preliminary data.</text>
</comment>
<evidence type="ECO:0000256" key="5">
    <source>
        <dbReference type="ARBA" id="ARBA00022692"/>
    </source>
</evidence>
<name>A0A845BIE3_9NEIS</name>
<dbReference type="GO" id="GO:0055085">
    <property type="term" value="P:transmembrane transport"/>
    <property type="evidence" value="ECO:0007669"/>
    <property type="project" value="InterPro"/>
</dbReference>
<evidence type="ECO:0000256" key="7">
    <source>
        <dbReference type="ARBA" id="ARBA00023136"/>
    </source>
</evidence>
<keyword evidence="3 8" id="KW-0813">Transport</keyword>
<dbReference type="GO" id="GO:0005886">
    <property type="term" value="C:plasma membrane"/>
    <property type="evidence" value="ECO:0007669"/>
    <property type="project" value="UniProtKB-SubCell"/>
</dbReference>